<dbReference type="Proteomes" id="UP000485367">
    <property type="component" value="Unassembled WGS sequence"/>
</dbReference>
<organism evidence="1">
    <name type="scientific">candidate division WS2 bacterium ADurb.Bin280</name>
    <dbReference type="NCBI Taxonomy" id="1852829"/>
    <lineage>
        <taxon>Bacteria</taxon>
        <taxon>candidate division WS2</taxon>
    </lineage>
</organism>
<reference evidence="1" key="1">
    <citation type="submission" date="2017-02" db="EMBL/GenBank/DDBJ databases">
        <title>Delving into the versatile metabolic prowess of the omnipresent phylum Bacteroidetes.</title>
        <authorList>
            <person name="Nobu M.K."/>
            <person name="Mei R."/>
            <person name="Narihiro T."/>
            <person name="Kuroda K."/>
            <person name="Liu W.-T."/>
        </authorList>
    </citation>
    <scope>NUCLEOTIDE SEQUENCE</scope>
    <source>
        <strain evidence="1">ADurb.Bin280</strain>
    </source>
</reference>
<comment type="caution">
    <text evidence="1">The sequence shown here is derived from an EMBL/GenBank/DDBJ whole genome shotgun (WGS) entry which is preliminary data.</text>
</comment>
<dbReference type="AlphaFoldDB" id="A0A1V5SCB5"/>
<dbReference type="PANTHER" id="PTHR41930">
    <property type="entry name" value="UPF0200 PROTEIN MJ1399"/>
    <property type="match status" value="1"/>
</dbReference>
<dbReference type="Pfam" id="PF13238">
    <property type="entry name" value="AAA_18"/>
    <property type="match status" value="1"/>
</dbReference>
<dbReference type="EMBL" id="MWBO01000043">
    <property type="protein sequence ID" value="OQA52159.1"/>
    <property type="molecule type" value="Genomic_DNA"/>
</dbReference>
<evidence type="ECO:0000313" key="1">
    <source>
        <dbReference type="EMBL" id="OQA52159.1"/>
    </source>
</evidence>
<evidence type="ECO:0008006" key="2">
    <source>
        <dbReference type="Google" id="ProtNLM"/>
    </source>
</evidence>
<dbReference type="InterPro" id="IPR027417">
    <property type="entry name" value="P-loop_NTPase"/>
</dbReference>
<accession>A0A1V5SCB5</accession>
<sequence length="184" mass="20876">MIVGITGTFAAGKDAVAEYLEEKGFEHFSLGHEIVDVAKERGIEPTRDNLRILGNALREEHGSDYLPKRVLEKSTKENVAIAGIRQPGEIEYLRNKPDFILIAVDAPIELRFERMKDRAREGDPQTIEELAEKEKKEMESEGKNVQKIHECMELADYKIVNNGTFEDLHKEVDNAIKGLRQETA</sequence>
<dbReference type="PANTHER" id="PTHR41930:SF1">
    <property type="entry name" value="DEPHOSPHO-COA KINASE"/>
    <property type="match status" value="1"/>
</dbReference>
<gene>
    <name evidence="1" type="ORF">BWY43_00614</name>
</gene>
<dbReference type="Gene3D" id="3.40.50.300">
    <property type="entry name" value="P-loop containing nucleotide triphosphate hydrolases"/>
    <property type="match status" value="1"/>
</dbReference>
<proteinExistence type="predicted"/>
<dbReference type="SUPFAM" id="SSF52540">
    <property type="entry name" value="P-loop containing nucleoside triphosphate hydrolases"/>
    <property type="match status" value="1"/>
</dbReference>
<name>A0A1V5SCB5_9BACT</name>
<protein>
    <recommendedName>
        <fullName evidence="2">Dephospho-CoA kinase</fullName>
    </recommendedName>
</protein>